<feature type="signal peptide" evidence="1">
    <location>
        <begin position="1"/>
        <end position="20"/>
    </location>
</feature>
<dbReference type="HOGENOM" id="CLU_114083_0_0_10"/>
<reference evidence="2 3" key="1">
    <citation type="submission" date="2013-12" db="EMBL/GenBank/DDBJ databases">
        <authorList>
            <consortium name="DOE Joint Genome Institute"/>
            <person name="Eisen J."/>
            <person name="Huntemann M."/>
            <person name="Han J."/>
            <person name="Chen A."/>
            <person name="Kyrpides N."/>
            <person name="Mavromatis K."/>
            <person name="Markowitz V."/>
            <person name="Palaniappan K."/>
            <person name="Ivanova N."/>
            <person name="Schaumberg A."/>
            <person name="Pati A."/>
            <person name="Liolios K."/>
            <person name="Nordberg H.P."/>
            <person name="Cantor M.N."/>
            <person name="Hua S.X."/>
            <person name="Woyke T."/>
        </authorList>
    </citation>
    <scope>NUCLEOTIDE SEQUENCE [LARGE SCALE GENOMIC DNA]</scope>
    <source>
        <strain evidence="3">DSM 19437</strain>
    </source>
</reference>
<keyword evidence="3" id="KW-1185">Reference proteome</keyword>
<sequence>MRFLLLISALALLNSCAPVAYKNLKSAKGTDHCIDKFKPIVKRALYQTSVDVVGNHLSGILLIKQMPDSSTRIVFTNEVGFSFFDFEFAKNGVFTVHSIIPKMDRDAVKKTLKKDFELVLMNHLNAATAKVYTKNNEYYYAFRDGSDIYYYITDAKCAQLLRMERGDAKKKVLEATRGPLMDGMPEFVNIRHKNFNFTIDLKMITDNAE</sequence>
<evidence type="ECO:0008006" key="4">
    <source>
        <dbReference type="Google" id="ProtNLM"/>
    </source>
</evidence>
<proteinExistence type="predicted"/>
<dbReference type="STRING" id="929713.NIASO_13475"/>
<dbReference type="Proteomes" id="UP000003586">
    <property type="component" value="Chromosome"/>
</dbReference>
<dbReference type="eggNOG" id="ENOG50301R8">
    <property type="taxonomic scope" value="Bacteria"/>
</dbReference>
<dbReference type="KEGG" id="nso:NIASO_13475"/>
<evidence type="ECO:0000256" key="1">
    <source>
        <dbReference type="SAM" id="SignalP"/>
    </source>
</evidence>
<evidence type="ECO:0000313" key="3">
    <source>
        <dbReference type="Proteomes" id="UP000003586"/>
    </source>
</evidence>
<organism evidence="2 3">
    <name type="scientific">Niabella soli DSM 19437</name>
    <dbReference type="NCBI Taxonomy" id="929713"/>
    <lineage>
        <taxon>Bacteria</taxon>
        <taxon>Pseudomonadati</taxon>
        <taxon>Bacteroidota</taxon>
        <taxon>Chitinophagia</taxon>
        <taxon>Chitinophagales</taxon>
        <taxon>Chitinophagaceae</taxon>
        <taxon>Niabella</taxon>
    </lineage>
</organism>
<dbReference type="RefSeq" id="WP_008586301.1">
    <property type="nucleotide sequence ID" value="NZ_CP007035.1"/>
</dbReference>
<protein>
    <recommendedName>
        <fullName evidence="4">Lipoprotein</fullName>
    </recommendedName>
</protein>
<evidence type="ECO:0000313" key="2">
    <source>
        <dbReference type="EMBL" id="AHF17740.1"/>
    </source>
</evidence>
<dbReference type="EMBL" id="CP007035">
    <property type="protein sequence ID" value="AHF17740.1"/>
    <property type="molecule type" value="Genomic_DNA"/>
</dbReference>
<dbReference type="AlphaFoldDB" id="W0F3W6"/>
<name>W0F3W6_9BACT</name>
<gene>
    <name evidence="2" type="ORF">NIASO_13475</name>
</gene>
<accession>W0F3W6</accession>
<dbReference type="OrthoDB" id="1043955at2"/>
<keyword evidence="1" id="KW-0732">Signal</keyword>
<feature type="chain" id="PRO_5004788309" description="Lipoprotein" evidence="1">
    <location>
        <begin position="21"/>
        <end position="209"/>
    </location>
</feature>